<dbReference type="Proteomes" id="UP001605261">
    <property type="component" value="Unassembled WGS sequence"/>
</dbReference>
<evidence type="ECO:0000313" key="3">
    <source>
        <dbReference type="EMBL" id="MFG6110207.1"/>
    </source>
</evidence>
<accession>A0ABW7CZ06</accession>
<keyword evidence="1" id="KW-0812">Transmembrane</keyword>
<keyword evidence="2" id="KW-0732">Signal</keyword>
<gene>
    <name evidence="3" type="ORF">ACEU0G_000066</name>
</gene>
<protein>
    <recommendedName>
        <fullName evidence="5">Transmembrane protein</fullName>
    </recommendedName>
</protein>
<keyword evidence="1" id="KW-1133">Transmembrane helix</keyword>
<feature type="transmembrane region" description="Helical" evidence="1">
    <location>
        <begin position="98"/>
        <end position="119"/>
    </location>
</feature>
<sequence length="130" mass="14481">METRFKRRCWLLPLLLLAPLPAMARDFPGMLTVFVGLPLLVVAAAVMALLLVFRRHGWARVMGILVGLPVLLTGVYVACVDTWRFWPSLESGELGFRLVVILGCAALWACVLAITWRLWRGAPRAASSRH</sequence>
<proteinExistence type="predicted"/>
<comment type="caution">
    <text evidence="3">The sequence shown here is derived from an EMBL/GenBank/DDBJ whole genome shotgun (WGS) entry which is preliminary data.</text>
</comment>
<feature type="transmembrane region" description="Helical" evidence="1">
    <location>
        <begin position="34"/>
        <end position="53"/>
    </location>
</feature>
<evidence type="ECO:0008006" key="5">
    <source>
        <dbReference type="Google" id="ProtNLM"/>
    </source>
</evidence>
<keyword evidence="4" id="KW-1185">Reference proteome</keyword>
<feature type="chain" id="PRO_5046716449" description="Transmembrane protein" evidence="2">
    <location>
        <begin position="25"/>
        <end position="130"/>
    </location>
</feature>
<feature type="transmembrane region" description="Helical" evidence="1">
    <location>
        <begin position="65"/>
        <end position="86"/>
    </location>
</feature>
<name>A0ABW7CZ06_9GAMM</name>
<reference evidence="3 4" key="1">
    <citation type="submission" date="2024-09" db="EMBL/GenBank/DDBJ databases">
        <authorList>
            <consortium name="All-Russian atlas of soil microorganisms"/>
            <consortium name="as a basis for the search for new antimicrobial producers and enzymes with unique properties"/>
            <person name="Sokolova E.A."/>
            <person name="Voronina E.N."/>
        </authorList>
    </citation>
    <scope>NUCLEOTIDE SEQUENCE [LARGE SCALE GENOMIC DNA]</scope>
    <source>
        <strain evidence="3 4">AF-22b-331.1</strain>
    </source>
</reference>
<evidence type="ECO:0000256" key="2">
    <source>
        <dbReference type="SAM" id="SignalP"/>
    </source>
</evidence>
<dbReference type="EMBL" id="JBHGCJ010000010">
    <property type="protein sequence ID" value="MFG6110207.1"/>
    <property type="molecule type" value="Genomic_DNA"/>
</dbReference>
<keyword evidence="1" id="KW-0472">Membrane</keyword>
<feature type="signal peptide" evidence="2">
    <location>
        <begin position="1"/>
        <end position="24"/>
    </location>
</feature>
<dbReference type="RefSeq" id="WP_394163927.1">
    <property type="nucleotide sequence ID" value="NZ_JBHGCJ010000010.1"/>
</dbReference>
<organism evidence="3 4">
    <name type="scientific">Stenotrophomonas nematodicola</name>
    <dbReference type="NCBI Taxonomy" id="2656746"/>
    <lineage>
        <taxon>Bacteria</taxon>
        <taxon>Pseudomonadati</taxon>
        <taxon>Pseudomonadota</taxon>
        <taxon>Gammaproteobacteria</taxon>
        <taxon>Lysobacterales</taxon>
        <taxon>Lysobacteraceae</taxon>
        <taxon>Stenotrophomonas</taxon>
    </lineage>
</organism>
<evidence type="ECO:0000313" key="4">
    <source>
        <dbReference type="Proteomes" id="UP001605261"/>
    </source>
</evidence>
<evidence type="ECO:0000256" key="1">
    <source>
        <dbReference type="SAM" id="Phobius"/>
    </source>
</evidence>